<organism evidence="2 3">
    <name type="scientific">Ensete ventricosum</name>
    <name type="common">Abyssinian banana</name>
    <name type="synonym">Musa ensete</name>
    <dbReference type="NCBI Taxonomy" id="4639"/>
    <lineage>
        <taxon>Eukaryota</taxon>
        <taxon>Viridiplantae</taxon>
        <taxon>Streptophyta</taxon>
        <taxon>Embryophyta</taxon>
        <taxon>Tracheophyta</taxon>
        <taxon>Spermatophyta</taxon>
        <taxon>Magnoliopsida</taxon>
        <taxon>Liliopsida</taxon>
        <taxon>Zingiberales</taxon>
        <taxon>Musaceae</taxon>
        <taxon>Ensete</taxon>
    </lineage>
</organism>
<evidence type="ECO:0000313" key="3">
    <source>
        <dbReference type="Proteomes" id="UP000287651"/>
    </source>
</evidence>
<gene>
    <name evidence="2" type="ORF">B296_00001918</name>
</gene>
<comment type="caution">
    <text evidence="2">The sequence shown here is derived from an EMBL/GenBank/DDBJ whole genome shotgun (WGS) entry which is preliminary data.</text>
</comment>
<feature type="region of interest" description="Disordered" evidence="1">
    <location>
        <begin position="86"/>
        <end position="125"/>
    </location>
</feature>
<protein>
    <submittedName>
        <fullName evidence="2">Uncharacterized protein</fullName>
    </submittedName>
</protein>
<accession>A0A427AVH3</accession>
<dbReference type="Proteomes" id="UP000287651">
    <property type="component" value="Unassembled WGS sequence"/>
</dbReference>
<evidence type="ECO:0000256" key="1">
    <source>
        <dbReference type="SAM" id="MobiDB-lite"/>
    </source>
</evidence>
<dbReference type="AlphaFoldDB" id="A0A427AVH3"/>
<evidence type="ECO:0000313" key="2">
    <source>
        <dbReference type="EMBL" id="RRT80215.1"/>
    </source>
</evidence>
<dbReference type="EMBL" id="AMZH03001199">
    <property type="protein sequence ID" value="RRT80215.1"/>
    <property type="molecule type" value="Genomic_DNA"/>
</dbReference>
<proteinExistence type="predicted"/>
<name>A0A427AVH3_ENSVE</name>
<reference evidence="2 3" key="1">
    <citation type="journal article" date="2014" name="Agronomy (Basel)">
        <title>A Draft Genome Sequence for Ensete ventricosum, the Drought-Tolerant Tree Against Hunger.</title>
        <authorList>
            <person name="Harrison J."/>
            <person name="Moore K.A."/>
            <person name="Paszkiewicz K."/>
            <person name="Jones T."/>
            <person name="Grant M."/>
            <person name="Ambacheew D."/>
            <person name="Muzemil S."/>
            <person name="Studholme D.J."/>
        </authorList>
    </citation>
    <scope>NUCLEOTIDE SEQUENCE [LARGE SCALE GENOMIC DNA]</scope>
</reference>
<sequence length="125" mass="14189">MAQDNGNGSCYDDRYSSNWVAVVRLSPTSNQPCDGYDSYHGDTYGLHRMAVVELSPTSDQRLDGWECPHEWSTWTEGVWSYFLHSREERSPPPQQWPCRQGIQKSGSDHGAIRKGKASRRGDRIG</sequence>